<dbReference type="Proteomes" id="UP000095728">
    <property type="component" value="Unassembled WGS sequence"/>
</dbReference>
<dbReference type="AlphaFoldDB" id="A0A1E5R0N8"/>
<evidence type="ECO:0000259" key="1">
    <source>
        <dbReference type="PROSITE" id="PS50086"/>
    </source>
</evidence>
<comment type="caution">
    <text evidence="2">The sequence shown here is derived from an EMBL/GenBank/DDBJ whole genome shotgun (WGS) entry which is preliminary data.</text>
</comment>
<accession>A0A1E5R0N8</accession>
<reference evidence="3" key="1">
    <citation type="journal article" date="2016" name="Genome Announc.">
        <title>Genome sequences of three species of Hanseniaspora isolated from spontaneous wine fermentations.</title>
        <authorList>
            <person name="Sternes P.R."/>
            <person name="Lee D."/>
            <person name="Kutyna D.R."/>
            <person name="Borneman A.R."/>
        </authorList>
    </citation>
    <scope>NUCLEOTIDE SEQUENCE [LARGE SCALE GENOMIC DNA]</scope>
    <source>
        <strain evidence="3">AWRI3579</strain>
    </source>
</reference>
<dbReference type="GO" id="GO:0031267">
    <property type="term" value="F:small GTPase binding"/>
    <property type="evidence" value="ECO:0007669"/>
    <property type="project" value="TreeGrafter"/>
</dbReference>
<dbReference type="STRING" id="56408.A0A1E5R0N8"/>
<dbReference type="SUPFAM" id="SSF47923">
    <property type="entry name" value="Ypt/Rab-GAP domain of gyp1p"/>
    <property type="match status" value="2"/>
</dbReference>
<keyword evidence="3" id="KW-1185">Reference proteome</keyword>
<dbReference type="PANTHER" id="PTHR47219:SF20">
    <property type="entry name" value="TBC1 DOMAIN FAMILY MEMBER 2B"/>
    <property type="match status" value="1"/>
</dbReference>
<dbReference type="GO" id="GO:0005096">
    <property type="term" value="F:GTPase activator activity"/>
    <property type="evidence" value="ECO:0007669"/>
    <property type="project" value="TreeGrafter"/>
</dbReference>
<feature type="domain" description="Rab-GAP TBC" evidence="1">
    <location>
        <begin position="247"/>
        <end position="435"/>
    </location>
</feature>
<dbReference type="InterPro" id="IPR000195">
    <property type="entry name" value="Rab-GAP-TBC_dom"/>
</dbReference>
<evidence type="ECO:0000313" key="3">
    <source>
        <dbReference type="Proteomes" id="UP000095728"/>
    </source>
</evidence>
<dbReference type="PANTHER" id="PTHR47219">
    <property type="entry name" value="RAB GTPASE-ACTIVATING PROTEIN 1-LIKE"/>
    <property type="match status" value="1"/>
</dbReference>
<dbReference type="InterPro" id="IPR050302">
    <property type="entry name" value="Rab_GAP_TBC_domain"/>
</dbReference>
<gene>
    <name evidence="2" type="ORF">AWRI3579_g4627</name>
</gene>
<organism evidence="2 3">
    <name type="scientific">Hanseniaspora osmophila</name>
    <dbReference type="NCBI Taxonomy" id="56408"/>
    <lineage>
        <taxon>Eukaryota</taxon>
        <taxon>Fungi</taxon>
        <taxon>Dikarya</taxon>
        <taxon>Ascomycota</taxon>
        <taxon>Saccharomycotina</taxon>
        <taxon>Saccharomycetes</taxon>
        <taxon>Saccharomycodales</taxon>
        <taxon>Saccharomycodaceae</taxon>
        <taxon>Hanseniaspora</taxon>
    </lineage>
</organism>
<dbReference type="InterPro" id="IPR035969">
    <property type="entry name" value="Rab-GAP_TBC_sf"/>
</dbReference>
<protein>
    <submittedName>
        <fullName evidence="2">GTPase-activating protein GYP2</fullName>
    </submittedName>
</protein>
<dbReference type="InParanoid" id="A0A1E5R0N8"/>
<dbReference type="EMBL" id="LPNM01000012">
    <property type="protein sequence ID" value="OEJ80447.1"/>
    <property type="molecule type" value="Genomic_DNA"/>
</dbReference>
<dbReference type="Pfam" id="PF00566">
    <property type="entry name" value="RabGAP-TBC"/>
    <property type="match status" value="1"/>
</dbReference>
<dbReference type="Pfam" id="PF02893">
    <property type="entry name" value="GRAM"/>
    <property type="match status" value="1"/>
</dbReference>
<name>A0A1E5R0N8_9ASCO</name>
<dbReference type="Gene3D" id="1.10.8.270">
    <property type="entry name" value="putative rabgap domain of human tbc1 domain family member 14 like domains"/>
    <property type="match status" value="1"/>
</dbReference>
<dbReference type="FunFam" id="1.10.8.270:FF:000015">
    <property type="entry name" value="GTPase activating protein (Gyp2)"/>
    <property type="match status" value="1"/>
</dbReference>
<dbReference type="SMART" id="SM00164">
    <property type="entry name" value="TBC"/>
    <property type="match status" value="1"/>
</dbReference>
<dbReference type="Gene3D" id="1.10.472.80">
    <property type="entry name" value="Ypt/Rab-GAP domain of gyp1p, domain 3"/>
    <property type="match status" value="1"/>
</dbReference>
<sequence length="533" mass="61556">MAFFSSFREKADSFLNSDTSTEHIIPKTRNELFLEKYKLPGNEFYINDCQCEVSFLPPHFKTTGHLSSDVENIDPLNVFSGKIFLSPRFLIFEDSFDHQSCVFTINISTVRKMERANVSSLMLVLTLYTGVKLIIKFIGFSSKSNNFIVCLKKCLIENIPVAKDILPMFVKTCYSEYMYHKYIAKDDLLELNSPPDTGLGAKFGYPGDPLVTKEGVKVKLWLEYFEKHGRNLTLVKNHQYNKLIRVGISNPLRGEIWEISCGSFFKRFANPGVYEKILHTNRNGASQAIEEIEKDLNRSLPEYSAYSTEEGISRLRRVLTAYSWKNPEVGYCQAMNIVAAVLLIFMSEEQAFWCLSEICDNYLVGYYSKSMYGTLLDQKVFESLLEERIPVIWNHIVKYDIQISVMTLSWFLSLFNTAIPLAFSFRIMDMFWVNGPKTLFQVALAIIKLAGEDLLQATDDAMFISMLRTFFKSLEDYSNFQQLMKVAFKEFSVITTDMVEQRRSRFRQSIMEQTIKRHNKYNKVSDTSSTQST</sequence>
<dbReference type="FunCoup" id="A0A1E5R0N8">
    <property type="interactions" value="18"/>
</dbReference>
<dbReference type="SMART" id="SM00568">
    <property type="entry name" value="GRAM"/>
    <property type="match status" value="1"/>
</dbReference>
<dbReference type="InterPro" id="IPR004182">
    <property type="entry name" value="GRAM"/>
</dbReference>
<dbReference type="OrthoDB" id="17687at2759"/>
<proteinExistence type="predicted"/>
<dbReference type="GO" id="GO:0030427">
    <property type="term" value="C:site of polarized growth"/>
    <property type="evidence" value="ECO:0007669"/>
    <property type="project" value="UniProtKB-ARBA"/>
</dbReference>
<evidence type="ECO:0000313" key="2">
    <source>
        <dbReference type="EMBL" id="OEJ80447.1"/>
    </source>
</evidence>
<dbReference type="PROSITE" id="PS50086">
    <property type="entry name" value="TBC_RABGAP"/>
    <property type="match status" value="1"/>
</dbReference>